<dbReference type="STRING" id="797114.C475_17818"/>
<dbReference type="EMBL" id="AOIU01000036">
    <property type="protein sequence ID" value="ELZ22394.1"/>
    <property type="molecule type" value="Genomic_DNA"/>
</dbReference>
<accession>M0CKJ2</accession>
<gene>
    <name evidence="1" type="ORF">C475_17818</name>
</gene>
<reference evidence="1 2" key="1">
    <citation type="journal article" date="2014" name="PLoS Genet.">
        <title>Phylogenetically driven sequencing of extremely halophilic archaea reveals strategies for static and dynamic osmo-response.</title>
        <authorList>
            <person name="Becker E.A."/>
            <person name="Seitzer P.M."/>
            <person name="Tritt A."/>
            <person name="Larsen D."/>
            <person name="Krusor M."/>
            <person name="Yao A.I."/>
            <person name="Wu D."/>
            <person name="Madern D."/>
            <person name="Eisen J.A."/>
            <person name="Darling A.E."/>
            <person name="Facciotti M.T."/>
        </authorList>
    </citation>
    <scope>NUCLEOTIDE SEQUENCE [LARGE SCALE GENOMIC DNA]</scope>
    <source>
        <strain evidence="1 2">2-9-1</strain>
    </source>
</reference>
<dbReference type="RefSeq" id="WP_006885230.1">
    <property type="nucleotide sequence ID" value="NZ_AOIU01000036.1"/>
</dbReference>
<protein>
    <submittedName>
        <fullName evidence="1">Uncharacterized protein</fullName>
    </submittedName>
</protein>
<comment type="caution">
    <text evidence="1">The sequence shown here is derived from an EMBL/GenBank/DDBJ whole genome shotgun (WGS) entry which is preliminary data.</text>
</comment>
<sequence length="61" mass="6183">MTLTLTVVELAAVVMAAVGLAATDASALSRVWVAWLAKRLGVEPAEIRATDAATDGDGGTQ</sequence>
<dbReference type="AlphaFoldDB" id="M0CKJ2"/>
<name>M0CKJ2_9EURY</name>
<evidence type="ECO:0000313" key="1">
    <source>
        <dbReference type="EMBL" id="ELZ22394.1"/>
    </source>
</evidence>
<organism evidence="1 2">
    <name type="scientific">Halosimplex carlsbadense 2-9-1</name>
    <dbReference type="NCBI Taxonomy" id="797114"/>
    <lineage>
        <taxon>Archaea</taxon>
        <taxon>Methanobacteriati</taxon>
        <taxon>Methanobacteriota</taxon>
        <taxon>Stenosarchaea group</taxon>
        <taxon>Halobacteria</taxon>
        <taxon>Halobacteriales</taxon>
        <taxon>Haloarculaceae</taxon>
        <taxon>Halosimplex</taxon>
    </lineage>
</organism>
<evidence type="ECO:0000313" key="2">
    <source>
        <dbReference type="Proteomes" id="UP000011626"/>
    </source>
</evidence>
<dbReference type="Proteomes" id="UP000011626">
    <property type="component" value="Unassembled WGS sequence"/>
</dbReference>
<proteinExistence type="predicted"/>
<keyword evidence="2" id="KW-1185">Reference proteome</keyword>